<proteinExistence type="predicted"/>
<keyword evidence="1" id="KW-0812">Transmembrane</keyword>
<feature type="transmembrane region" description="Helical" evidence="1">
    <location>
        <begin position="26"/>
        <end position="49"/>
    </location>
</feature>
<dbReference type="AlphaFoldDB" id="A0A2Z2NJ72"/>
<dbReference type="Gene3D" id="3.30.70.60">
    <property type="match status" value="1"/>
</dbReference>
<dbReference type="PANTHER" id="PTHR39555:SF1">
    <property type="entry name" value="TYPE IV PILUS INNER MEMBRANE COMPONENT PILO"/>
    <property type="match status" value="1"/>
</dbReference>
<name>A0A2Z2NJ72_9GAMM</name>
<dbReference type="PIRSF" id="PIRSF016482">
    <property type="entry name" value="PilO"/>
    <property type="match status" value="1"/>
</dbReference>
<evidence type="ECO:0000313" key="3">
    <source>
        <dbReference type="Proteomes" id="UP000250079"/>
    </source>
</evidence>
<dbReference type="InterPro" id="IPR014717">
    <property type="entry name" value="Transl_elong_EF1B/ribsomal_bS6"/>
</dbReference>
<protein>
    <recommendedName>
        <fullName evidence="4">Pilus assembly protein PilO</fullName>
    </recommendedName>
</protein>
<keyword evidence="1" id="KW-0472">Membrane</keyword>
<evidence type="ECO:0000313" key="2">
    <source>
        <dbReference type="EMBL" id="ASJ71133.1"/>
    </source>
</evidence>
<dbReference type="GO" id="GO:0043107">
    <property type="term" value="P:type IV pilus-dependent motility"/>
    <property type="evidence" value="ECO:0007669"/>
    <property type="project" value="InterPro"/>
</dbReference>
<dbReference type="PANTHER" id="PTHR39555">
    <property type="entry name" value="FIMBRIAL ASSEMBLY PROTEIN PILO-LIKE PROTEIN-RELATED"/>
    <property type="match status" value="1"/>
</dbReference>
<dbReference type="Pfam" id="PF04350">
    <property type="entry name" value="PilO"/>
    <property type="match status" value="1"/>
</dbReference>
<dbReference type="RefSeq" id="WP_088916608.1">
    <property type="nucleotide sequence ID" value="NZ_CP018632.1"/>
</dbReference>
<dbReference type="KEGG" id="gai:IMCC3135_05100"/>
<evidence type="ECO:0000256" key="1">
    <source>
        <dbReference type="SAM" id="Phobius"/>
    </source>
</evidence>
<reference evidence="2 3" key="1">
    <citation type="submission" date="2016-12" db="EMBL/GenBank/DDBJ databases">
        <authorList>
            <person name="Song W.-J."/>
            <person name="Kurnit D.M."/>
        </authorList>
    </citation>
    <scope>NUCLEOTIDE SEQUENCE [LARGE SCALE GENOMIC DNA]</scope>
    <source>
        <strain evidence="2 3">IMCC3135</strain>
    </source>
</reference>
<keyword evidence="1" id="KW-1133">Transmembrane helix</keyword>
<dbReference type="EMBL" id="CP018632">
    <property type="protein sequence ID" value="ASJ71133.1"/>
    <property type="molecule type" value="Genomic_DNA"/>
</dbReference>
<dbReference type="Gene3D" id="1.10.287.540">
    <property type="entry name" value="Helix hairpin bin"/>
    <property type="match status" value="1"/>
</dbReference>
<dbReference type="OrthoDB" id="9802133at2"/>
<evidence type="ECO:0008006" key="4">
    <source>
        <dbReference type="Google" id="ProtNLM"/>
    </source>
</evidence>
<sequence>MAFSDTFAELQNIDGEDFKRIGTAPVVLRTILVMLACAAVIGGMAHLMIKPQFDKLKVVEAQELQLRQKFDSEQAKAANRTAYVEQLEEMKKTFNIMLRQLPNKTDIESLLVDLSQTSVASGLEVEYFKPDTEIPREFYAEYPIKISVTGQYHQFGKFISGLAALPRIVTLSNIDIAELRDPRNSNKNTNEARRLKMDLMATTYRYIEEDE</sequence>
<dbReference type="InterPro" id="IPR007445">
    <property type="entry name" value="PilO"/>
</dbReference>
<organism evidence="2 3">
    <name type="scientific">Granulosicoccus antarcticus IMCC3135</name>
    <dbReference type="NCBI Taxonomy" id="1192854"/>
    <lineage>
        <taxon>Bacteria</taxon>
        <taxon>Pseudomonadati</taxon>
        <taxon>Pseudomonadota</taxon>
        <taxon>Gammaproteobacteria</taxon>
        <taxon>Chromatiales</taxon>
        <taxon>Granulosicoccaceae</taxon>
        <taxon>Granulosicoccus</taxon>
    </lineage>
</organism>
<gene>
    <name evidence="2" type="ORF">IMCC3135_05100</name>
</gene>
<keyword evidence="3" id="KW-1185">Reference proteome</keyword>
<dbReference type="GO" id="GO:0043683">
    <property type="term" value="P:type IV pilus assembly"/>
    <property type="evidence" value="ECO:0007669"/>
    <property type="project" value="InterPro"/>
</dbReference>
<dbReference type="Proteomes" id="UP000250079">
    <property type="component" value="Chromosome"/>
</dbReference>
<accession>A0A2Z2NJ72</accession>